<accession>A0AA86NHC3</accession>
<feature type="transmembrane region" description="Helical" evidence="6">
    <location>
        <begin position="108"/>
        <end position="125"/>
    </location>
</feature>
<dbReference type="PANTHER" id="PTHR48022">
    <property type="entry name" value="PLASTIDIC GLUCOSE TRANSPORTER 4"/>
    <property type="match status" value="1"/>
</dbReference>
<evidence type="ECO:0000256" key="4">
    <source>
        <dbReference type="ARBA" id="ARBA00022989"/>
    </source>
</evidence>
<proteinExistence type="inferred from homology"/>
<dbReference type="GO" id="GO:0005351">
    <property type="term" value="F:carbohydrate:proton symporter activity"/>
    <property type="evidence" value="ECO:0007669"/>
    <property type="project" value="TreeGrafter"/>
</dbReference>
<feature type="transmembrane region" description="Helical" evidence="6">
    <location>
        <begin position="137"/>
        <end position="159"/>
    </location>
</feature>
<feature type="transmembrane region" description="Helical" evidence="6">
    <location>
        <begin position="262"/>
        <end position="282"/>
    </location>
</feature>
<dbReference type="Pfam" id="PF00083">
    <property type="entry name" value="Sugar_tr"/>
    <property type="match status" value="1"/>
</dbReference>
<protein>
    <submittedName>
        <fullName evidence="9">Hexose transporter</fullName>
    </submittedName>
    <submittedName>
        <fullName evidence="11">Hexose_transporter</fullName>
    </submittedName>
</protein>
<evidence type="ECO:0000313" key="13">
    <source>
        <dbReference type="EMBL" id="CAL6111911.1"/>
    </source>
</evidence>
<evidence type="ECO:0000256" key="6">
    <source>
        <dbReference type="SAM" id="Phobius"/>
    </source>
</evidence>
<comment type="subcellular location">
    <subcellularLocation>
        <location evidence="1">Membrane</location>
        <topology evidence="1">Multi-pass membrane protein</topology>
    </subcellularLocation>
</comment>
<evidence type="ECO:0000313" key="10">
    <source>
        <dbReference type="EMBL" id="CAI9971970.1"/>
    </source>
</evidence>
<feature type="transmembrane region" description="Helical" evidence="6">
    <location>
        <begin position="289"/>
        <end position="311"/>
    </location>
</feature>
<evidence type="ECO:0000256" key="1">
    <source>
        <dbReference type="ARBA" id="ARBA00004141"/>
    </source>
</evidence>
<feature type="transmembrane region" description="Helical" evidence="6">
    <location>
        <begin position="356"/>
        <end position="379"/>
    </location>
</feature>
<dbReference type="AlphaFoldDB" id="A0AA86NHC3"/>
<keyword evidence="5 6" id="KW-0472">Membrane</keyword>
<organism evidence="9">
    <name type="scientific">Hexamita inflata</name>
    <dbReference type="NCBI Taxonomy" id="28002"/>
    <lineage>
        <taxon>Eukaryota</taxon>
        <taxon>Metamonada</taxon>
        <taxon>Diplomonadida</taxon>
        <taxon>Hexamitidae</taxon>
        <taxon>Hexamitinae</taxon>
        <taxon>Hexamita</taxon>
    </lineage>
</organism>
<dbReference type="PANTHER" id="PTHR48022:SF2">
    <property type="entry name" value="PLASTIDIC GLUCOSE TRANSPORTER 4"/>
    <property type="match status" value="1"/>
</dbReference>
<dbReference type="EMBL" id="CATOUU010001100">
    <property type="protein sequence ID" value="CAI9971970.1"/>
    <property type="molecule type" value="Genomic_DNA"/>
</dbReference>
<keyword evidence="4 6" id="KW-1133">Transmembrane helix</keyword>
<name>A0AA86NHC3_9EUKA</name>
<dbReference type="Gene3D" id="1.20.1250.20">
    <property type="entry name" value="MFS general substrate transporter like domains"/>
    <property type="match status" value="2"/>
</dbReference>
<evidence type="ECO:0000256" key="5">
    <source>
        <dbReference type="ARBA" id="ARBA00023136"/>
    </source>
</evidence>
<dbReference type="InterPro" id="IPR050360">
    <property type="entry name" value="MFS_Sugar_Transporters"/>
</dbReference>
<evidence type="ECO:0000256" key="2">
    <source>
        <dbReference type="ARBA" id="ARBA00010992"/>
    </source>
</evidence>
<evidence type="ECO:0000313" key="8">
    <source>
        <dbReference type="EMBL" id="CAI9917175.1"/>
    </source>
</evidence>
<gene>
    <name evidence="8" type="ORF">HINF_LOCUS4820</name>
    <name evidence="10" type="ORF">HINF_LOCUS59615</name>
    <name evidence="11" type="ORF">HINF_LOCUS63514</name>
    <name evidence="9" type="ORF">HINF_LOCUS7602</name>
    <name evidence="12" type="ORF">HINF_LOCUS76350</name>
    <name evidence="13" type="ORF">HINF_LOCUS76783</name>
</gene>
<evidence type="ECO:0000313" key="9">
    <source>
        <dbReference type="EMBL" id="CAI9919957.1"/>
    </source>
</evidence>
<dbReference type="GO" id="GO:0016020">
    <property type="term" value="C:membrane"/>
    <property type="evidence" value="ECO:0007669"/>
    <property type="project" value="UniProtKB-SubCell"/>
</dbReference>
<feature type="transmembrane region" description="Helical" evidence="6">
    <location>
        <begin position="223"/>
        <end position="242"/>
    </location>
</feature>
<dbReference type="InterPro" id="IPR005828">
    <property type="entry name" value="MFS_sugar_transport-like"/>
</dbReference>
<evidence type="ECO:0000259" key="7">
    <source>
        <dbReference type="PROSITE" id="PS50850"/>
    </source>
</evidence>
<dbReference type="Proteomes" id="UP001642409">
    <property type="component" value="Unassembled WGS sequence"/>
</dbReference>
<evidence type="ECO:0000313" key="12">
    <source>
        <dbReference type="EMBL" id="CAL6111342.1"/>
    </source>
</evidence>
<keyword evidence="3 6" id="KW-0812">Transmembrane</keyword>
<feature type="domain" description="Major facilitator superfamily (MFS) profile" evidence="7">
    <location>
        <begin position="5"/>
        <end position="407"/>
    </location>
</feature>
<dbReference type="InterPro" id="IPR020846">
    <property type="entry name" value="MFS_dom"/>
</dbReference>
<comment type="similarity">
    <text evidence="2">Belongs to the major facilitator superfamily. Sugar transporter (TC 2.A.1.1) family.</text>
</comment>
<dbReference type="SUPFAM" id="SSF103473">
    <property type="entry name" value="MFS general substrate transporter"/>
    <property type="match status" value="1"/>
</dbReference>
<feature type="transmembrane region" description="Helical" evidence="6">
    <location>
        <begin position="323"/>
        <end position="344"/>
    </location>
</feature>
<feature type="transmembrane region" description="Helical" evidence="6">
    <location>
        <begin position="80"/>
        <end position="102"/>
    </location>
</feature>
<evidence type="ECO:0000313" key="11">
    <source>
        <dbReference type="EMBL" id="CAL6087159.1"/>
    </source>
</evidence>
<feature type="transmembrane region" description="Helical" evidence="6">
    <location>
        <begin position="165"/>
        <end position="189"/>
    </location>
</feature>
<reference evidence="9" key="1">
    <citation type="submission" date="2023-06" db="EMBL/GenBank/DDBJ databases">
        <authorList>
            <person name="Kurt Z."/>
        </authorList>
    </citation>
    <scope>NUCLEOTIDE SEQUENCE</scope>
</reference>
<feature type="transmembrane region" description="Helical" evidence="6">
    <location>
        <begin position="45"/>
        <end position="68"/>
    </location>
</feature>
<dbReference type="EMBL" id="CAXDID020000726">
    <property type="protein sequence ID" value="CAL6111911.1"/>
    <property type="molecule type" value="Genomic_DNA"/>
</dbReference>
<comment type="caution">
    <text evidence="9">The sequence shown here is derived from an EMBL/GenBank/DDBJ whole genome shotgun (WGS) entry which is preliminary data.</text>
</comment>
<keyword evidence="14" id="KW-1185">Reference proteome</keyword>
<dbReference type="EMBL" id="CAXDID020000398">
    <property type="protein sequence ID" value="CAL6087159.1"/>
    <property type="molecule type" value="Genomic_DNA"/>
</dbReference>
<dbReference type="EMBL" id="CATOUU010000121">
    <property type="protein sequence ID" value="CAI9917175.1"/>
    <property type="molecule type" value="Genomic_DNA"/>
</dbReference>
<reference evidence="11 14" key="2">
    <citation type="submission" date="2024-07" db="EMBL/GenBank/DDBJ databases">
        <authorList>
            <person name="Akdeniz Z."/>
        </authorList>
    </citation>
    <scope>NUCLEOTIDE SEQUENCE [LARGE SCALE GENOMIC DNA]</scope>
</reference>
<sequence>MKSNYTILIFFVYLCGGMARGTVVNSLTSVIITMYSKLTNNFSTTGYIMAFLATSTLIGSMLGSFIATKIILKIGRKNSLIWFSFLAMITNLSSMIPVHWIYLIVMKMITGSCTSILITTIPMLFSEFVAPHLRGIFASLISLFITTGVLFSALTEFWIVHSSNNKIFCVSFIPGAVFSALVMIQSFWVKEQINEKQSTNLVNTIQTLSTEKPDILSKKYRKCLILAIAIGPSQAGCGMNPVVQYASITFAHIFNSPYSGTLGQVLIISVNTVFALIMLPFVRKIRRRVLWFTSIFGSIVCLICELILELITIPETTRQLLKIILTGLCLVFFCIGLAPLFIVIQAEIFPLEVKTQFMNISMSLSWISYITTTQFYPLIPYWCSYIMFITIETVCGLVMFKYLPETFNKTLNEIRQLMLIEDTPKVNLKETNLC</sequence>
<dbReference type="PROSITE" id="PS50850">
    <property type="entry name" value="MFS"/>
    <property type="match status" value="1"/>
</dbReference>
<feature type="transmembrane region" description="Helical" evidence="6">
    <location>
        <begin position="385"/>
        <end position="403"/>
    </location>
</feature>
<dbReference type="EMBL" id="CATOUU010000194">
    <property type="protein sequence ID" value="CAI9919957.1"/>
    <property type="molecule type" value="Genomic_DNA"/>
</dbReference>
<evidence type="ECO:0000256" key="3">
    <source>
        <dbReference type="ARBA" id="ARBA00022692"/>
    </source>
</evidence>
<dbReference type="EMBL" id="CAXDID020000706">
    <property type="protein sequence ID" value="CAL6111342.1"/>
    <property type="molecule type" value="Genomic_DNA"/>
</dbReference>
<evidence type="ECO:0000313" key="14">
    <source>
        <dbReference type="Proteomes" id="UP001642409"/>
    </source>
</evidence>
<dbReference type="InterPro" id="IPR036259">
    <property type="entry name" value="MFS_trans_sf"/>
</dbReference>